<dbReference type="FunFam" id="3.80.10.10:FF:000716">
    <property type="entry name" value="LRR receptor-like serine/threonine-protein kinase GSO1"/>
    <property type="match status" value="1"/>
</dbReference>
<keyword evidence="3" id="KW-0812">Transmembrane</keyword>
<dbReference type="Proteomes" id="UP000596660">
    <property type="component" value="Unplaced"/>
</dbReference>
<dbReference type="SUPFAM" id="SSF52058">
    <property type="entry name" value="L domain-like"/>
    <property type="match status" value="2"/>
</dbReference>
<dbReference type="SMART" id="SM00579">
    <property type="entry name" value="FBD"/>
    <property type="match status" value="1"/>
</dbReference>
<dbReference type="Pfam" id="PF23598">
    <property type="entry name" value="LRR_14"/>
    <property type="match status" value="2"/>
</dbReference>
<keyword evidence="7" id="KW-0472">Membrane</keyword>
<dbReference type="Pfam" id="PF13855">
    <property type="entry name" value="LRR_8"/>
    <property type="match status" value="1"/>
</dbReference>
<dbReference type="InterPro" id="IPR006566">
    <property type="entry name" value="FBD"/>
</dbReference>
<dbReference type="GO" id="GO:0009791">
    <property type="term" value="P:post-embryonic development"/>
    <property type="evidence" value="ECO:0007669"/>
    <property type="project" value="UniProtKB-ARBA"/>
</dbReference>
<dbReference type="Pfam" id="PF00560">
    <property type="entry name" value="LRR_1"/>
    <property type="match status" value="3"/>
</dbReference>
<evidence type="ECO:0000256" key="7">
    <source>
        <dbReference type="ARBA" id="ARBA00023136"/>
    </source>
</evidence>
<proteinExistence type="predicted"/>
<protein>
    <recommendedName>
        <fullName evidence="9">FBD domain-containing protein</fullName>
    </recommendedName>
</protein>
<keyword evidence="8" id="KW-0325">Glycoprotein</keyword>
<dbReference type="InterPro" id="IPR003591">
    <property type="entry name" value="Leu-rich_rpt_typical-subtyp"/>
</dbReference>
<dbReference type="FunFam" id="3.80.10.10:FF:000041">
    <property type="entry name" value="LRR receptor-like serine/threonine-protein kinase ERECTA"/>
    <property type="match status" value="1"/>
</dbReference>
<comment type="subcellular location">
    <subcellularLocation>
        <location evidence="1">Membrane</location>
        <topology evidence="1">Single-pass membrane protein</topology>
    </subcellularLocation>
</comment>
<dbReference type="FunFam" id="3.80.10.10:FF:000233">
    <property type="entry name" value="Leucine-rich repeat receptor-like protein kinase TDR"/>
    <property type="match status" value="1"/>
</dbReference>
<dbReference type="AlphaFoldDB" id="A0A803L7F0"/>
<dbReference type="InterPro" id="IPR055411">
    <property type="entry name" value="LRR_FXL15/At3g58940/PEG3-like"/>
</dbReference>
<dbReference type="SUPFAM" id="SSF52047">
    <property type="entry name" value="RNI-like"/>
    <property type="match status" value="2"/>
</dbReference>
<dbReference type="InterPro" id="IPR001611">
    <property type="entry name" value="Leu-rich_rpt"/>
</dbReference>
<evidence type="ECO:0000256" key="6">
    <source>
        <dbReference type="ARBA" id="ARBA00022989"/>
    </source>
</evidence>
<organism evidence="10 11">
    <name type="scientific">Chenopodium quinoa</name>
    <name type="common">Quinoa</name>
    <dbReference type="NCBI Taxonomy" id="63459"/>
    <lineage>
        <taxon>Eukaryota</taxon>
        <taxon>Viridiplantae</taxon>
        <taxon>Streptophyta</taxon>
        <taxon>Embryophyta</taxon>
        <taxon>Tracheophyta</taxon>
        <taxon>Spermatophyta</taxon>
        <taxon>Magnoliopsida</taxon>
        <taxon>eudicotyledons</taxon>
        <taxon>Gunneridae</taxon>
        <taxon>Pentapetalae</taxon>
        <taxon>Caryophyllales</taxon>
        <taxon>Chenopodiaceae</taxon>
        <taxon>Chenopodioideae</taxon>
        <taxon>Atripliceae</taxon>
        <taxon>Chenopodium</taxon>
    </lineage>
</organism>
<reference evidence="10" key="2">
    <citation type="submission" date="2021-03" db="UniProtKB">
        <authorList>
            <consortium name="EnsemblPlants"/>
        </authorList>
    </citation>
    <scope>IDENTIFICATION</scope>
</reference>
<sequence>MCVKEAAKTSILSRQWRYKWTSIQFLNFNLESLRIPVTAIDDQSAVNKYSNIINTVLFRHSGNVQKFKMTMFNKNRHYEVPDEFIRWMYYLFDHGIQELILEGWNLNIPYIFPSYIFSCKSLVVLRLQCCIFTSPLSIIALPKLKTLDLSNAIDACNRCFEMFISQCPLLENLRLYDVDGILDLTINAPMLKSCVLKGTFESIHLKNATLLSFLYLCPYGTHGRSLEYFEPVDYFQSFFQLKALRELTVHGESIQNLLAGNCPEARVKNLPDLRELTVYELFPGNLVMVSSLFSLIRSCSNLQYLEIHVKDSIYSILPSLEEFLKAMGDPPKCFQHVKSIHLVEISRTMHEMELVKFLLINSPSLGKMIVKSIHKDTCEEHTKMLKDLLSFNRASCKVQIILLSQQELLPKEKASESCHAIDKEALLDFKHRITDDPSQLLGSWLATTDCCTAWEGIACDPFNGRVIKVSRPSAMETSMSGTLSPFLGNLTYLQVLDLSDLSELSGPIPPQLGKLSQLEYLSLNINELIGPIPSSIGQLASLQVLDLSDNKLTGVLPDSLGNLSNCFDMNLQNNMITGKIPSWMSKLNLSWLMLAKTGLKGELPSWLSSLPLGYLDLSSNELTGRFPTWIGNMSDLWYLNISYNKFYSTIPKEFKNMLLLTDLDLHSNNFSGPLDFIFDKNVDGPLGHYNTIDVSRNKFTGPIDKNVGNKLAMNTISSLILSNNPLGGRIPKSIGNLTQMRLLEMVRDKLSGTIPEEISNADTLRIIKLSRNYLTGRVPKMVINLKWLEKFEVLRNKLSGEIPAHKANFPASAFFGNPGLCGLPLPALESCHAIDEEALLDFKHKITHDPSQLLRTWLPNTDCCTVWEGVDCNPANGRVVNVSRPGVQSGDDFILDTSMSGTLSPFLGNLTYLQLLDLSNLKELTGPIPPQLELELSENQFSGPIPSSIVDLISLTSLTLHDNKLSGKIPFEIGKLKSLNSLHLSLNRISRSIPDSIGKLSKLQDLSLSHNKLTGPIPSSIGKLVSLQAFSLSNNRLTGVLPNSIGNLPKIQYISLENNMITGNLPSSLGNLTTLITMVFANNRFVGQIPRNFGNLKSLMSLDLSKNQLIGPVPYQLTKVKDLQVLNLSYNPLGLVKIPSWLSKLNLFWLMLAKTGIKGELPRWFSSSSIGYLDLSSNKLTGKLPPWIGNMSELWFLNISYNEFYSTIPKELKNLSLLSDLDLHSNKFSGPLG</sequence>
<keyword evidence="4" id="KW-0732">Signal</keyword>
<keyword evidence="5" id="KW-0677">Repeat</keyword>
<dbReference type="Gene3D" id="3.80.10.10">
    <property type="entry name" value="Ribonuclease Inhibitor"/>
    <property type="match status" value="6"/>
</dbReference>
<evidence type="ECO:0000256" key="8">
    <source>
        <dbReference type="ARBA" id="ARBA00023180"/>
    </source>
</evidence>
<accession>A0A803L7F0</accession>
<dbReference type="PANTHER" id="PTHR48065:SF75">
    <property type="entry name" value="LEUCINE-RICH REPEAT-CONTAINING N-TERMINAL PLANT-TYPE DOMAIN-CONTAINING PROTEIN"/>
    <property type="match status" value="1"/>
</dbReference>
<dbReference type="InterPro" id="IPR055414">
    <property type="entry name" value="LRR_R13L4/SHOC2-like"/>
</dbReference>
<reference evidence="10" key="1">
    <citation type="journal article" date="2017" name="Nature">
        <title>The genome of Chenopodium quinoa.</title>
        <authorList>
            <person name="Jarvis D.E."/>
            <person name="Ho Y.S."/>
            <person name="Lightfoot D.J."/>
            <person name="Schmoeckel S.M."/>
            <person name="Li B."/>
            <person name="Borm T.J.A."/>
            <person name="Ohyanagi H."/>
            <person name="Mineta K."/>
            <person name="Michell C.T."/>
            <person name="Saber N."/>
            <person name="Kharbatia N.M."/>
            <person name="Rupper R.R."/>
            <person name="Sharp A.R."/>
            <person name="Dally N."/>
            <person name="Boughton B.A."/>
            <person name="Woo Y.H."/>
            <person name="Gao G."/>
            <person name="Schijlen E.G.W.M."/>
            <person name="Guo X."/>
            <person name="Momin A.A."/>
            <person name="Negrao S."/>
            <person name="Al-Babili S."/>
            <person name="Gehring C."/>
            <person name="Roessner U."/>
            <person name="Jung C."/>
            <person name="Murphy K."/>
            <person name="Arold S.T."/>
            <person name="Gojobori T."/>
            <person name="van der Linden C.G."/>
            <person name="van Loo E.N."/>
            <person name="Jellen E.N."/>
            <person name="Maughan P.J."/>
            <person name="Tester M."/>
        </authorList>
    </citation>
    <scope>NUCLEOTIDE SEQUENCE [LARGE SCALE GENOMIC DNA]</scope>
    <source>
        <strain evidence="10">cv. PI 614886</strain>
    </source>
</reference>
<evidence type="ECO:0000256" key="1">
    <source>
        <dbReference type="ARBA" id="ARBA00004167"/>
    </source>
</evidence>
<feature type="domain" description="FBD" evidence="9">
    <location>
        <begin position="332"/>
        <end position="401"/>
    </location>
</feature>
<evidence type="ECO:0000256" key="3">
    <source>
        <dbReference type="ARBA" id="ARBA00022692"/>
    </source>
</evidence>
<dbReference type="FunFam" id="3.80.10.10:FF:000400">
    <property type="entry name" value="Nuclear pore complex protein NUP107"/>
    <property type="match status" value="1"/>
</dbReference>
<evidence type="ECO:0000256" key="5">
    <source>
        <dbReference type="ARBA" id="ARBA00022737"/>
    </source>
</evidence>
<dbReference type="PRINTS" id="PR00019">
    <property type="entry name" value="LEURICHRPT"/>
</dbReference>
<dbReference type="EnsemblPlants" id="AUR62007789-RA">
    <property type="protein sequence ID" value="AUR62007789-RA:cds"/>
    <property type="gene ID" value="AUR62007789"/>
</dbReference>
<evidence type="ECO:0000259" key="9">
    <source>
        <dbReference type="SMART" id="SM00579"/>
    </source>
</evidence>
<name>A0A803L7F0_CHEQI</name>
<dbReference type="Gramene" id="AUR62007789-RA">
    <property type="protein sequence ID" value="AUR62007789-RA:cds"/>
    <property type="gene ID" value="AUR62007789"/>
</dbReference>
<evidence type="ECO:0000313" key="11">
    <source>
        <dbReference type="Proteomes" id="UP000596660"/>
    </source>
</evidence>
<evidence type="ECO:0000313" key="10">
    <source>
        <dbReference type="EnsemblPlants" id="AUR62007789-RA:cds"/>
    </source>
</evidence>
<evidence type="ECO:0000256" key="4">
    <source>
        <dbReference type="ARBA" id="ARBA00022729"/>
    </source>
</evidence>
<evidence type="ECO:0000256" key="2">
    <source>
        <dbReference type="ARBA" id="ARBA00022614"/>
    </source>
</evidence>
<dbReference type="InterPro" id="IPR032675">
    <property type="entry name" value="LRR_dom_sf"/>
</dbReference>
<keyword evidence="6" id="KW-1133">Transmembrane helix</keyword>
<dbReference type="PANTHER" id="PTHR48065">
    <property type="entry name" value="OS10G0469600 PROTEIN"/>
    <property type="match status" value="1"/>
</dbReference>
<dbReference type="Pfam" id="PF24758">
    <property type="entry name" value="LRR_At5g56370"/>
    <property type="match status" value="1"/>
</dbReference>
<dbReference type="GO" id="GO:0016020">
    <property type="term" value="C:membrane"/>
    <property type="evidence" value="ECO:0007669"/>
    <property type="project" value="UniProtKB-SubCell"/>
</dbReference>
<keyword evidence="2" id="KW-0433">Leucine-rich repeat</keyword>
<dbReference type="SMART" id="SM00369">
    <property type="entry name" value="LRR_TYP"/>
    <property type="match status" value="7"/>
</dbReference>
<keyword evidence="11" id="KW-1185">Reference proteome</keyword>
<dbReference type="Pfam" id="PF08263">
    <property type="entry name" value="LRRNT_2"/>
    <property type="match status" value="2"/>
</dbReference>
<dbReference type="InterPro" id="IPR013210">
    <property type="entry name" value="LRR_N_plant-typ"/>
</dbReference>